<dbReference type="PROSITE" id="PS52035">
    <property type="entry name" value="PEPTIDASE_M14"/>
    <property type="match status" value="1"/>
</dbReference>
<keyword evidence="8" id="KW-0378">Hydrolase</keyword>
<keyword evidence="10" id="KW-0325">Glycoprotein</keyword>
<evidence type="ECO:0000256" key="13">
    <source>
        <dbReference type="PROSITE-ProRule" id="PRU01379"/>
    </source>
</evidence>
<comment type="cofactor">
    <cofactor evidence="1">
        <name>Zn(2+)</name>
        <dbReference type="ChEBI" id="CHEBI:29105"/>
    </cofactor>
</comment>
<dbReference type="GO" id="GO:0006508">
    <property type="term" value="P:proteolysis"/>
    <property type="evidence" value="ECO:0007669"/>
    <property type="project" value="UniProtKB-KW"/>
</dbReference>
<evidence type="ECO:0000256" key="2">
    <source>
        <dbReference type="ARBA" id="ARBA00003091"/>
    </source>
</evidence>
<reference evidence="16" key="1">
    <citation type="journal article" date="2021" name="Nat. Commun.">
        <title>Genetic determinants of endophytism in the Arabidopsis root mycobiome.</title>
        <authorList>
            <person name="Mesny F."/>
            <person name="Miyauchi S."/>
            <person name="Thiergart T."/>
            <person name="Pickel B."/>
            <person name="Atanasova L."/>
            <person name="Karlsson M."/>
            <person name="Huettel B."/>
            <person name="Barry K.W."/>
            <person name="Haridas S."/>
            <person name="Chen C."/>
            <person name="Bauer D."/>
            <person name="Andreopoulos W."/>
            <person name="Pangilinan J."/>
            <person name="LaButti K."/>
            <person name="Riley R."/>
            <person name="Lipzen A."/>
            <person name="Clum A."/>
            <person name="Drula E."/>
            <person name="Henrissat B."/>
            <person name="Kohler A."/>
            <person name="Grigoriev I.V."/>
            <person name="Martin F.M."/>
            <person name="Hacquard S."/>
        </authorList>
    </citation>
    <scope>NUCLEOTIDE SEQUENCE</scope>
    <source>
        <strain evidence="16">MPI-CAGE-CH-0235</strain>
    </source>
</reference>
<name>A0A8K0SQU0_9HYPO</name>
<keyword evidence="9" id="KW-0843">Virulence</keyword>
<accession>A0A8K0SQU0</accession>
<organism evidence="16 17">
    <name type="scientific">Stachybotrys elegans</name>
    <dbReference type="NCBI Taxonomy" id="80388"/>
    <lineage>
        <taxon>Eukaryota</taxon>
        <taxon>Fungi</taxon>
        <taxon>Dikarya</taxon>
        <taxon>Ascomycota</taxon>
        <taxon>Pezizomycotina</taxon>
        <taxon>Sordariomycetes</taxon>
        <taxon>Hypocreomycetidae</taxon>
        <taxon>Hypocreales</taxon>
        <taxon>Stachybotryaceae</taxon>
        <taxon>Stachybotrys</taxon>
    </lineage>
</organism>
<dbReference type="GO" id="GO:0004181">
    <property type="term" value="F:metallocarboxypeptidase activity"/>
    <property type="evidence" value="ECO:0007669"/>
    <property type="project" value="InterPro"/>
</dbReference>
<dbReference type="Gene3D" id="3.40.630.10">
    <property type="entry name" value="Zn peptidases"/>
    <property type="match status" value="1"/>
</dbReference>
<comment type="similarity">
    <text evidence="4 13">Belongs to the peptidase M14 family.</text>
</comment>
<dbReference type="EMBL" id="JAGPNK010000011">
    <property type="protein sequence ID" value="KAH7311510.1"/>
    <property type="molecule type" value="Genomic_DNA"/>
</dbReference>
<keyword evidence="7 14" id="KW-0732">Signal</keyword>
<dbReference type="PANTHER" id="PTHR11705">
    <property type="entry name" value="PROTEASE FAMILY M14 CARBOXYPEPTIDASE A,B"/>
    <property type="match status" value="1"/>
</dbReference>
<evidence type="ECO:0000313" key="16">
    <source>
        <dbReference type="EMBL" id="KAH7311510.1"/>
    </source>
</evidence>
<feature type="chain" id="PRO_5035435730" description="Carboxypeptidase M14B" evidence="14">
    <location>
        <begin position="20"/>
        <end position="537"/>
    </location>
</feature>
<dbReference type="InterPro" id="IPR000834">
    <property type="entry name" value="Peptidase_M14"/>
</dbReference>
<evidence type="ECO:0000256" key="8">
    <source>
        <dbReference type="ARBA" id="ARBA00022801"/>
    </source>
</evidence>
<dbReference type="OrthoDB" id="3626597at2759"/>
<dbReference type="PANTHER" id="PTHR11705:SF83">
    <property type="entry name" value="INACTIVE METALLOCARBOXYPEPTIDASE ECM14"/>
    <property type="match status" value="1"/>
</dbReference>
<evidence type="ECO:0000256" key="7">
    <source>
        <dbReference type="ARBA" id="ARBA00022729"/>
    </source>
</evidence>
<evidence type="ECO:0000259" key="15">
    <source>
        <dbReference type="PROSITE" id="PS52035"/>
    </source>
</evidence>
<dbReference type="GO" id="GO:0008270">
    <property type="term" value="F:zinc ion binding"/>
    <property type="evidence" value="ECO:0007669"/>
    <property type="project" value="InterPro"/>
</dbReference>
<evidence type="ECO:0000256" key="6">
    <source>
        <dbReference type="ARBA" id="ARBA00022670"/>
    </source>
</evidence>
<dbReference type="AlphaFoldDB" id="A0A8K0SQU0"/>
<evidence type="ECO:0000256" key="14">
    <source>
        <dbReference type="SAM" id="SignalP"/>
    </source>
</evidence>
<proteinExistence type="inferred from homology"/>
<comment type="caution">
    <text evidence="16">The sequence shown here is derived from an EMBL/GenBank/DDBJ whole genome shotgun (WGS) entry which is preliminary data.</text>
</comment>
<keyword evidence="17" id="KW-1185">Reference proteome</keyword>
<evidence type="ECO:0000256" key="12">
    <source>
        <dbReference type="ARBA" id="ARBA00042017"/>
    </source>
</evidence>
<evidence type="ECO:0000256" key="5">
    <source>
        <dbReference type="ARBA" id="ARBA00022525"/>
    </source>
</evidence>
<dbReference type="Proteomes" id="UP000813444">
    <property type="component" value="Unassembled WGS sequence"/>
</dbReference>
<evidence type="ECO:0000256" key="4">
    <source>
        <dbReference type="ARBA" id="ARBA00005988"/>
    </source>
</evidence>
<protein>
    <recommendedName>
        <fullName evidence="12">Carboxypeptidase M14B</fullName>
    </recommendedName>
    <alternativeName>
        <fullName evidence="11">Carboxypeptidase MCPB</fullName>
    </alternativeName>
</protein>
<keyword evidence="5" id="KW-0964">Secreted</keyword>
<evidence type="ECO:0000256" key="11">
    <source>
        <dbReference type="ARBA" id="ARBA00041263"/>
    </source>
</evidence>
<dbReference type="Pfam" id="PF00246">
    <property type="entry name" value="Peptidase_M14"/>
    <property type="match status" value="1"/>
</dbReference>
<evidence type="ECO:0000256" key="9">
    <source>
        <dbReference type="ARBA" id="ARBA00023026"/>
    </source>
</evidence>
<evidence type="ECO:0000256" key="10">
    <source>
        <dbReference type="ARBA" id="ARBA00023180"/>
    </source>
</evidence>
<comment type="subcellular location">
    <subcellularLocation>
        <location evidence="3">Secreted</location>
    </subcellularLocation>
</comment>
<feature type="domain" description="Peptidase M14" evidence="15">
    <location>
        <begin position="70"/>
        <end position="349"/>
    </location>
</feature>
<evidence type="ECO:0000256" key="1">
    <source>
        <dbReference type="ARBA" id="ARBA00001947"/>
    </source>
</evidence>
<evidence type="ECO:0000256" key="3">
    <source>
        <dbReference type="ARBA" id="ARBA00004613"/>
    </source>
</evidence>
<sequence>MVYAARLATSLLLAGLANAQGHYADNQVALVQDSELVAANFPDVEGIELLSPAFINPESVPAGFDNGTSGPTDETTMDYFLRTLASRNSWMTYYPGDFRSEEGRSIPYVVLSTSTQPQTNASAPEKLRIWLNGGVHGNEPGGDQAVFAMLGKLDANATWAASVLEKADLLLIPRYNPDGVAYFQRFFATGFDPNRDIVKLARQQTRDLKKIVIDFSPHIGVECHEYSANRGFGPQQQWISPADGEFSAMKNLNIHKDIRKLSEDLFANNVAAALESYDLRWSPYVVGTPNSVPVFEELTGEPRYVDTSIGLTQAVMFLIETRGIQLGSQHFQRRVASGLIMLEAIIQTAIDNAEEVYEVIEESRADFISSTEDIIITEVPTRTNVSWSFIEVETGDLVNAPITFLNTTMNVANITRSRPEAYVFPPCWADVAERLRVLGVTVDTLRTPFVGKVEAYNVTSSSLAPAIWEGVILNEVSTEVSRREMTFPAGSYWVSTRQVNAALAWLVLEPEAYDSYARYNIMPVTIGYEYPVYRVLA</sequence>
<gene>
    <name evidence="16" type="ORF">B0I35DRAFT_377684</name>
</gene>
<dbReference type="SUPFAM" id="SSF53187">
    <property type="entry name" value="Zn-dependent exopeptidases"/>
    <property type="match status" value="1"/>
</dbReference>
<feature type="signal peptide" evidence="14">
    <location>
        <begin position="1"/>
        <end position="19"/>
    </location>
</feature>
<feature type="active site" description="Proton donor/acceptor" evidence="13">
    <location>
        <position position="320"/>
    </location>
</feature>
<keyword evidence="6" id="KW-0645">Protease</keyword>
<evidence type="ECO:0000313" key="17">
    <source>
        <dbReference type="Proteomes" id="UP000813444"/>
    </source>
</evidence>
<comment type="function">
    <text evidence="2">Extracellular metalloprotease that contributes to pathogenicity.</text>
</comment>
<dbReference type="GO" id="GO:0005576">
    <property type="term" value="C:extracellular region"/>
    <property type="evidence" value="ECO:0007669"/>
    <property type="project" value="UniProtKB-SubCell"/>
</dbReference>